<feature type="transmembrane region" description="Helical" evidence="1">
    <location>
        <begin position="399"/>
        <end position="423"/>
    </location>
</feature>
<evidence type="ECO:0000256" key="1">
    <source>
        <dbReference type="SAM" id="Phobius"/>
    </source>
</evidence>
<proteinExistence type="predicted"/>
<dbReference type="EMBL" id="QGGV01000001">
    <property type="protein sequence ID" value="PWK58756.1"/>
    <property type="molecule type" value="Genomic_DNA"/>
</dbReference>
<organism evidence="2 3">
    <name type="scientific">Silicimonas algicola</name>
    <dbReference type="NCBI Taxonomy" id="1826607"/>
    <lineage>
        <taxon>Bacteria</taxon>
        <taxon>Pseudomonadati</taxon>
        <taxon>Pseudomonadota</taxon>
        <taxon>Alphaproteobacteria</taxon>
        <taxon>Rhodobacterales</taxon>
        <taxon>Paracoccaceae</taxon>
    </lineage>
</organism>
<feature type="transmembrane region" description="Helical" evidence="1">
    <location>
        <begin position="334"/>
        <end position="352"/>
    </location>
</feature>
<feature type="transmembrane region" description="Helical" evidence="1">
    <location>
        <begin position="361"/>
        <end position="379"/>
    </location>
</feature>
<evidence type="ECO:0000313" key="3">
    <source>
        <dbReference type="Proteomes" id="UP000245390"/>
    </source>
</evidence>
<keyword evidence="1" id="KW-1133">Transmembrane helix</keyword>
<keyword evidence="1" id="KW-0812">Transmembrane</keyword>
<name>A0A316GFM9_9RHOB</name>
<dbReference type="Proteomes" id="UP000245390">
    <property type="component" value="Unassembled WGS sequence"/>
</dbReference>
<protein>
    <submittedName>
        <fullName evidence="2">HupE/UreJ protein</fullName>
    </submittedName>
</protein>
<feature type="transmembrane region" description="Helical" evidence="1">
    <location>
        <begin position="217"/>
        <end position="234"/>
    </location>
</feature>
<feature type="transmembrane region" description="Helical" evidence="1">
    <location>
        <begin position="435"/>
        <end position="468"/>
    </location>
</feature>
<evidence type="ECO:0000313" key="2">
    <source>
        <dbReference type="EMBL" id="PWK58756.1"/>
    </source>
</evidence>
<reference evidence="2 3" key="1">
    <citation type="submission" date="2018-05" db="EMBL/GenBank/DDBJ databases">
        <title>Genomic Encyclopedia of Type Strains, Phase IV (KMG-IV): sequencing the most valuable type-strain genomes for metagenomic binning, comparative biology and taxonomic classification.</title>
        <authorList>
            <person name="Goeker M."/>
        </authorList>
    </citation>
    <scope>NUCLEOTIDE SEQUENCE [LARGE SCALE GENOMIC DNA]</scope>
    <source>
        <strain evidence="2 3">DSM 103371</strain>
    </source>
</reference>
<keyword evidence="1" id="KW-0472">Membrane</keyword>
<sequence length="480" mass="51103">MTNLPSFAAFAALARVIFALVLSTLISVTPARSHEVQPGVMDIEIEGDSLRVYIEWMIEAAVAGIDLDGIQNTNDAANEEDYLRFRSLPPEDMAEAFRAAWPDLSQKLTFRAGETVLDPELVDVTVPEVGNVEIARISTVDLSVPLPAGDDPLVIGWTGDLGPLIVRQRTVENGYAGFLTSGALSDPIPRTGATDQGPAEAFVDYVAAGFDHIVPKGLDHILFVLGLFFLSLRLSPLLWQITAFTLAHTVTLALGALDIVRLSPDIVEPLIAASIVYVGIENIFVRKLHPWRPVVVFCFGLLHGLGFASVLQDFGLSAQNFLPKLIGFNVGVELGQLAVIASAWLILGMFFGEREWYHRRVAAPVSAAIAVIAAFWVLDRTGVIAGAGPWGVLTDLTEGGLPSLATALAAFVPVALLTALVLAKPAADDFRDAAGMATSAILFVGIVATFTAGAWGLSILLALVWPLALRFQALGGPEPA</sequence>
<dbReference type="InterPro" id="IPR032809">
    <property type="entry name" value="Put_HupE_UreJ"/>
</dbReference>
<feature type="transmembrane region" description="Helical" evidence="1">
    <location>
        <begin position="294"/>
        <end position="314"/>
    </location>
</feature>
<accession>A0A316GFM9</accession>
<gene>
    <name evidence="2" type="ORF">C8D95_101571</name>
</gene>
<feature type="transmembrane region" description="Helical" evidence="1">
    <location>
        <begin position="266"/>
        <end position="285"/>
    </location>
</feature>
<dbReference type="Pfam" id="PF13795">
    <property type="entry name" value="HupE_UreJ_2"/>
    <property type="match status" value="1"/>
</dbReference>
<dbReference type="AlphaFoldDB" id="A0A316GFM9"/>
<keyword evidence="3" id="KW-1185">Reference proteome</keyword>
<dbReference type="RefSeq" id="WP_241239796.1">
    <property type="nucleotide sequence ID" value="NZ_CP034588.1"/>
</dbReference>
<comment type="caution">
    <text evidence="2">The sequence shown here is derived from an EMBL/GenBank/DDBJ whole genome shotgun (WGS) entry which is preliminary data.</text>
</comment>